<dbReference type="InterPro" id="IPR008949">
    <property type="entry name" value="Isoprenoid_synthase_dom_sf"/>
</dbReference>
<evidence type="ECO:0000313" key="5">
    <source>
        <dbReference type="Proteomes" id="UP001234216"/>
    </source>
</evidence>
<comment type="similarity">
    <text evidence="2">Belongs to the terpene synthase family.</text>
</comment>
<keyword evidence="2" id="KW-0479">Metal-binding</keyword>
<dbReference type="EMBL" id="JAUSZV010000005">
    <property type="protein sequence ID" value="MDQ0912003.1"/>
    <property type="molecule type" value="Genomic_DNA"/>
</dbReference>
<dbReference type="Gene3D" id="1.10.600.10">
    <property type="entry name" value="Farnesyl Diphosphate Synthase"/>
    <property type="match status" value="1"/>
</dbReference>
<dbReference type="EC" id="4.2.3.-" evidence="2"/>
<dbReference type="InterPro" id="IPR034686">
    <property type="entry name" value="Terpene_cyclase-like_2"/>
</dbReference>
<reference evidence="4" key="1">
    <citation type="submission" date="2023-07" db="EMBL/GenBank/DDBJ databases">
        <title>Comparative genomics of wheat-associated soil bacteria to identify genetic determinants of phenazine resistance.</title>
        <authorList>
            <person name="Mouncey N."/>
        </authorList>
    </citation>
    <scope>NUCLEOTIDE SEQUENCE</scope>
    <source>
        <strain evidence="4">V4I22</strain>
    </source>
</reference>
<dbReference type="PANTHER" id="PTHR35201:SF4">
    <property type="entry name" value="BETA-PINACENE SYNTHASE-RELATED"/>
    <property type="match status" value="1"/>
</dbReference>
<feature type="region of interest" description="Disordered" evidence="3">
    <location>
        <begin position="319"/>
        <end position="341"/>
    </location>
</feature>
<dbReference type="GO" id="GO:0046872">
    <property type="term" value="F:metal ion binding"/>
    <property type="evidence" value="ECO:0007669"/>
    <property type="project" value="UniProtKB-KW"/>
</dbReference>
<dbReference type="SUPFAM" id="SSF48576">
    <property type="entry name" value="Terpenoid synthases"/>
    <property type="match status" value="1"/>
</dbReference>
<keyword evidence="1 2" id="KW-0456">Lyase</keyword>
<evidence type="ECO:0000256" key="3">
    <source>
        <dbReference type="SAM" id="MobiDB-lite"/>
    </source>
</evidence>
<keyword evidence="2" id="KW-0460">Magnesium</keyword>
<dbReference type="PANTHER" id="PTHR35201">
    <property type="entry name" value="TERPENE SYNTHASE"/>
    <property type="match status" value="1"/>
</dbReference>
<sequence length="341" mass="38895">MPQNVTIKLPIPPRLNIGLAAARERNLEWMRQQKLVLGRRATHRYIFSAVADLAAYSYPDAEGDDLDLAFDTMGWFFLFDDLFDVPEGCKADAAVDVCQQLITLVTHPSQREINHEEPLVSAFADLWRRARMGMSEEWQQRAAHNWMDYLTGNLTEEVDRRTWIPEDFATRMRVGHRTLGLIPSLDLAERVGHFEISQIIWHSSHLESMRRASVDAVKLINEVMSLENDDARGDPNLVRCLMRQHNCSREEAIKLAITLAQKTVSQLLEQIKLVPLLCARLGLKSSDAERVQRYATALLTWIRGSYDWSRSNGRYSQRTASALSPNMTGQLHPANLTTVSR</sequence>
<organism evidence="4 5">
    <name type="scientific">Streptomyces canus</name>
    <dbReference type="NCBI Taxonomy" id="58343"/>
    <lineage>
        <taxon>Bacteria</taxon>
        <taxon>Bacillati</taxon>
        <taxon>Actinomycetota</taxon>
        <taxon>Actinomycetes</taxon>
        <taxon>Kitasatosporales</taxon>
        <taxon>Streptomycetaceae</taxon>
        <taxon>Streptomyces</taxon>
        <taxon>Streptomyces aurantiacus group</taxon>
    </lineage>
</organism>
<evidence type="ECO:0000313" key="4">
    <source>
        <dbReference type="EMBL" id="MDQ0912003.1"/>
    </source>
</evidence>
<name>A0AAW8FR26_9ACTN</name>
<accession>A0AAW8FR26</accession>
<dbReference type="Pfam" id="PF19086">
    <property type="entry name" value="Terpene_syn_C_2"/>
    <property type="match status" value="1"/>
</dbReference>
<comment type="caution">
    <text evidence="4">The sequence shown here is derived from an EMBL/GenBank/DDBJ whole genome shotgun (WGS) entry which is preliminary data.</text>
</comment>
<gene>
    <name evidence="4" type="ORF">QFZ22_007988</name>
</gene>
<dbReference type="RefSeq" id="WP_306983993.1">
    <property type="nucleotide sequence ID" value="NZ_JAUSYQ010000002.1"/>
</dbReference>
<proteinExistence type="inferred from homology"/>
<comment type="cofactor">
    <cofactor evidence="2">
        <name>Mg(2+)</name>
        <dbReference type="ChEBI" id="CHEBI:18420"/>
    </cofactor>
</comment>
<evidence type="ECO:0000256" key="2">
    <source>
        <dbReference type="RuleBase" id="RU366034"/>
    </source>
</evidence>
<dbReference type="Proteomes" id="UP001234216">
    <property type="component" value="Unassembled WGS sequence"/>
</dbReference>
<protein>
    <recommendedName>
        <fullName evidence="2">Terpene synthase</fullName>
        <ecNumber evidence="2">4.2.3.-</ecNumber>
    </recommendedName>
</protein>
<evidence type="ECO:0000256" key="1">
    <source>
        <dbReference type="ARBA" id="ARBA00023239"/>
    </source>
</evidence>
<dbReference type="AlphaFoldDB" id="A0AAW8FR26"/>
<dbReference type="GO" id="GO:0010333">
    <property type="term" value="F:terpene synthase activity"/>
    <property type="evidence" value="ECO:0007669"/>
    <property type="project" value="InterPro"/>
</dbReference>